<organism evidence="1 2">
    <name type="scientific">Anaerobacterium chartisolvens</name>
    <dbReference type="NCBI Taxonomy" id="1297424"/>
    <lineage>
        <taxon>Bacteria</taxon>
        <taxon>Bacillati</taxon>
        <taxon>Bacillota</taxon>
        <taxon>Clostridia</taxon>
        <taxon>Eubacteriales</taxon>
        <taxon>Oscillospiraceae</taxon>
        <taxon>Anaerobacterium</taxon>
    </lineage>
</organism>
<evidence type="ECO:0000313" key="2">
    <source>
        <dbReference type="Proteomes" id="UP000253034"/>
    </source>
</evidence>
<protein>
    <submittedName>
        <fullName evidence="1">Uncharacterized protein</fullName>
    </submittedName>
</protein>
<dbReference type="AlphaFoldDB" id="A0A369BKW1"/>
<dbReference type="RefSeq" id="WP_114296040.1">
    <property type="nucleotide sequence ID" value="NZ_QPJT01000001.1"/>
</dbReference>
<sequence>MSKVGTMTEEALYYMQLQMGDKQVMSIEDERPGCPNDIEYHKRELRRFEEYLKNMDNKDIEQLYNENDIFQMKYMLWTLMGFCNVYLKGK</sequence>
<gene>
    <name evidence="1" type="ORF">DFR58_101317</name>
</gene>
<evidence type="ECO:0000313" key="1">
    <source>
        <dbReference type="EMBL" id="RCX21107.1"/>
    </source>
</evidence>
<comment type="caution">
    <text evidence="1">The sequence shown here is derived from an EMBL/GenBank/DDBJ whole genome shotgun (WGS) entry which is preliminary data.</text>
</comment>
<dbReference type="Proteomes" id="UP000253034">
    <property type="component" value="Unassembled WGS sequence"/>
</dbReference>
<name>A0A369BKW1_9FIRM</name>
<keyword evidence="2" id="KW-1185">Reference proteome</keyword>
<dbReference type="EMBL" id="QPJT01000001">
    <property type="protein sequence ID" value="RCX21107.1"/>
    <property type="molecule type" value="Genomic_DNA"/>
</dbReference>
<accession>A0A369BKW1</accession>
<proteinExistence type="predicted"/>
<reference evidence="1 2" key="1">
    <citation type="submission" date="2018-07" db="EMBL/GenBank/DDBJ databases">
        <title>Genomic Encyclopedia of Type Strains, Phase IV (KMG-IV): sequencing the most valuable type-strain genomes for metagenomic binning, comparative biology and taxonomic classification.</title>
        <authorList>
            <person name="Goeker M."/>
        </authorList>
    </citation>
    <scope>NUCLEOTIDE SEQUENCE [LARGE SCALE GENOMIC DNA]</scope>
    <source>
        <strain evidence="1 2">DSM 27016</strain>
    </source>
</reference>